<feature type="transmembrane region" description="Helical" evidence="1">
    <location>
        <begin position="493"/>
        <end position="513"/>
    </location>
</feature>
<gene>
    <name evidence="4" type="ORF">VCS650_LOCUS12665</name>
</gene>
<feature type="transmembrane region" description="Helical" evidence="1">
    <location>
        <begin position="192"/>
        <end position="213"/>
    </location>
</feature>
<dbReference type="AlphaFoldDB" id="A0A814DZI0"/>
<dbReference type="EMBL" id="CAJNON010000098">
    <property type="protein sequence ID" value="CAF0962221.1"/>
    <property type="molecule type" value="Genomic_DNA"/>
</dbReference>
<sequence length="651" mass="75032">MIVCRFLLCIVLINTLLAYESWTFPRSTSFHHTLELFHARATTSHPSFSFTLSSLLSFVVNETHCHDDLLLLMNGFLQKEKWALKIIDSWGIKPPAGLLEGSHLWLGSYDECLHSLYLPTNRTHVIQPYHTKYCTVSSPSNTTDDDNVFFAKPALIIGICLPISCHSHDFHIESLAIQCRSDERYFSIGTTYTISLIILLSLFVCFATFIPFLNEYSPITTLKKIFSLKKSPSTYSFINGIRAISLLWIILGHSYTFYLTIADNVVHIFDNIHNSLLLQLIVGAVYGVDTFFFISGFLAVSVFVTTFQNQNVFRIQHLFCYYFHRYCRLIPTLVFVLLISMHLSPWMGSGPIFPTLNGFEVPTCHNHWWATILFLNNFISPTQACLPVTWYIANDFQFHLLAPILLIPFILNRRRLTYALLLIILLINIITTICIISTNPHFEGGLIDFDSPSLDFFEKVYITPWCRIGPFIIGMITRLIIEQYHSTLSKIKIIFYTIISIILAMICIYFPFYSNYFPKFFGIIYQSLSRQCWAIAVGWLIFACSTNHGGLINKILSWPLWTIIARLSYSAYLIHPIIILIQVYNHLTTIHYQTSIVLNNFISQIILTLFTSIFVVILVEMPCSLFEKQIRKHYNDKKQMPINQQTYGTIS</sequence>
<keyword evidence="1" id="KW-0812">Transmembrane</keyword>
<evidence type="ECO:0000256" key="1">
    <source>
        <dbReference type="SAM" id="Phobius"/>
    </source>
</evidence>
<reference evidence="4" key="1">
    <citation type="submission" date="2021-02" db="EMBL/GenBank/DDBJ databases">
        <authorList>
            <person name="Nowell W R."/>
        </authorList>
    </citation>
    <scope>NUCLEOTIDE SEQUENCE</scope>
</reference>
<dbReference type="PANTHER" id="PTHR11161:SF12">
    <property type="entry name" value="ACYLTRANSFERASE 3 DOMAIN-CONTAINING PROTEIN-RELATED"/>
    <property type="match status" value="1"/>
</dbReference>
<feature type="transmembrane region" description="Helical" evidence="1">
    <location>
        <begin position="596"/>
        <end position="619"/>
    </location>
</feature>
<evidence type="ECO:0000259" key="3">
    <source>
        <dbReference type="SMART" id="SM00703"/>
    </source>
</evidence>
<keyword evidence="1" id="KW-1133">Transmembrane helix</keyword>
<dbReference type="GO" id="GO:0016747">
    <property type="term" value="F:acyltransferase activity, transferring groups other than amino-acyl groups"/>
    <property type="evidence" value="ECO:0007669"/>
    <property type="project" value="InterPro"/>
</dbReference>
<protein>
    <recommendedName>
        <fullName evidence="3">Nose resistant-to-fluoxetine protein N-terminal domain-containing protein</fullName>
    </recommendedName>
</protein>
<dbReference type="InterPro" id="IPR002656">
    <property type="entry name" value="Acyl_transf_3_dom"/>
</dbReference>
<feature type="transmembrane region" description="Helical" evidence="1">
    <location>
        <begin position="326"/>
        <end position="347"/>
    </location>
</feature>
<dbReference type="Pfam" id="PF20146">
    <property type="entry name" value="NRF"/>
    <property type="match status" value="1"/>
</dbReference>
<dbReference type="Pfam" id="PF01757">
    <property type="entry name" value="Acyl_transf_3"/>
    <property type="match status" value="1"/>
</dbReference>
<feature type="transmembrane region" description="Helical" evidence="1">
    <location>
        <begin position="276"/>
        <end position="305"/>
    </location>
</feature>
<keyword evidence="1" id="KW-0472">Membrane</keyword>
<evidence type="ECO:0000313" key="4">
    <source>
        <dbReference type="EMBL" id="CAF0962221.1"/>
    </source>
</evidence>
<dbReference type="Proteomes" id="UP000663891">
    <property type="component" value="Unassembled WGS sequence"/>
</dbReference>
<feature type="transmembrane region" description="Helical" evidence="1">
    <location>
        <begin position="388"/>
        <end position="411"/>
    </location>
</feature>
<name>A0A814DZI0_9BILA</name>
<comment type="caution">
    <text evidence="4">The sequence shown here is derived from an EMBL/GenBank/DDBJ whole genome shotgun (WGS) entry which is preliminary data.</text>
</comment>
<proteinExistence type="predicted"/>
<dbReference type="InterPro" id="IPR052728">
    <property type="entry name" value="O2_lipid_transport_reg"/>
</dbReference>
<accession>A0A814DZI0</accession>
<feature type="transmembrane region" description="Helical" evidence="1">
    <location>
        <begin position="563"/>
        <end position="584"/>
    </location>
</feature>
<organism evidence="4 5">
    <name type="scientific">Adineta steineri</name>
    <dbReference type="NCBI Taxonomy" id="433720"/>
    <lineage>
        <taxon>Eukaryota</taxon>
        <taxon>Metazoa</taxon>
        <taxon>Spiralia</taxon>
        <taxon>Gnathifera</taxon>
        <taxon>Rotifera</taxon>
        <taxon>Eurotatoria</taxon>
        <taxon>Bdelloidea</taxon>
        <taxon>Adinetida</taxon>
        <taxon>Adinetidae</taxon>
        <taxon>Adineta</taxon>
    </lineage>
</organism>
<dbReference type="PANTHER" id="PTHR11161">
    <property type="entry name" value="O-ACYLTRANSFERASE"/>
    <property type="match status" value="1"/>
</dbReference>
<feature type="transmembrane region" description="Helical" evidence="1">
    <location>
        <begin position="234"/>
        <end position="256"/>
    </location>
</feature>
<feature type="transmembrane region" description="Helical" evidence="1">
    <location>
        <begin position="418"/>
        <end position="442"/>
    </location>
</feature>
<feature type="signal peptide" evidence="2">
    <location>
        <begin position="1"/>
        <end position="18"/>
    </location>
</feature>
<keyword evidence="2" id="KW-0732">Signal</keyword>
<dbReference type="InterPro" id="IPR006621">
    <property type="entry name" value="Nose-resist-to-fluoxetine_N"/>
</dbReference>
<dbReference type="OrthoDB" id="10006435at2759"/>
<feature type="domain" description="Nose resistant-to-fluoxetine protein N-terminal" evidence="3">
    <location>
        <begin position="62"/>
        <end position="195"/>
    </location>
</feature>
<feature type="chain" id="PRO_5032332135" description="Nose resistant-to-fluoxetine protein N-terminal domain-containing protein" evidence="2">
    <location>
        <begin position="19"/>
        <end position="651"/>
    </location>
</feature>
<feature type="transmembrane region" description="Helical" evidence="1">
    <location>
        <begin position="533"/>
        <end position="551"/>
    </location>
</feature>
<evidence type="ECO:0000256" key="2">
    <source>
        <dbReference type="SAM" id="SignalP"/>
    </source>
</evidence>
<evidence type="ECO:0000313" key="5">
    <source>
        <dbReference type="Proteomes" id="UP000663891"/>
    </source>
</evidence>
<feature type="transmembrane region" description="Helical" evidence="1">
    <location>
        <begin position="462"/>
        <end position="481"/>
    </location>
</feature>
<dbReference type="SMART" id="SM00703">
    <property type="entry name" value="NRF"/>
    <property type="match status" value="1"/>
</dbReference>